<keyword evidence="7" id="KW-0436">Ligase</keyword>
<evidence type="ECO:0000256" key="4">
    <source>
        <dbReference type="ARBA" id="ARBA00023136"/>
    </source>
</evidence>
<gene>
    <name evidence="7" type="ORF">QQ91_003410</name>
</gene>
<feature type="transmembrane region" description="Helical" evidence="5">
    <location>
        <begin position="366"/>
        <end position="387"/>
    </location>
</feature>
<feature type="transmembrane region" description="Helical" evidence="5">
    <location>
        <begin position="20"/>
        <end position="38"/>
    </location>
</feature>
<dbReference type="GO" id="GO:0016020">
    <property type="term" value="C:membrane"/>
    <property type="evidence" value="ECO:0007669"/>
    <property type="project" value="UniProtKB-SubCell"/>
</dbReference>
<proteinExistence type="predicted"/>
<accession>A0A8T6QL11</accession>
<evidence type="ECO:0000256" key="3">
    <source>
        <dbReference type="ARBA" id="ARBA00022989"/>
    </source>
</evidence>
<feature type="domain" description="O-antigen ligase-related" evidence="6">
    <location>
        <begin position="206"/>
        <end position="338"/>
    </location>
</feature>
<evidence type="ECO:0000313" key="7">
    <source>
        <dbReference type="EMBL" id="NEV66159.1"/>
    </source>
</evidence>
<evidence type="ECO:0000256" key="5">
    <source>
        <dbReference type="SAM" id="Phobius"/>
    </source>
</evidence>
<keyword evidence="3 5" id="KW-1133">Transmembrane helix</keyword>
<reference evidence="7" key="2">
    <citation type="journal article" date="2015" name="Genome Announc.">
        <title>Draft Genome Sequence of Filamentous Marine Cyanobacterium Lyngbya confervoides Strain BDU141951.</title>
        <authorList>
            <person name="Chandrababunaidu M.M."/>
            <person name="Sen D."/>
            <person name="Tripathy S."/>
        </authorList>
    </citation>
    <scope>NUCLEOTIDE SEQUENCE</scope>
    <source>
        <strain evidence="7">BDU141951</strain>
    </source>
</reference>
<evidence type="ECO:0000256" key="2">
    <source>
        <dbReference type="ARBA" id="ARBA00022692"/>
    </source>
</evidence>
<feature type="transmembrane region" description="Helical" evidence="5">
    <location>
        <begin position="322"/>
        <end position="345"/>
    </location>
</feature>
<sequence>MQGIPRWHQVLPICLGLLSYPYSMFVGLLGLLSLSIWQTLRSPKAIFFTLFNSGLIAIAVLMVISSSQAVYPGEAYLQLAHFLPFFWLWACLTVYLQQTLHPWAQIYRWTVVLVLAAVPINLVGIVEYLLKLAPNPALLPYFPLIDWLYLGDTDILRAYSLFDYPNTLASYLTLILGLNLGLVFLEGQETPWGRQSTLSLWLIRANVLLTLGCLFASGSRNGLLAAIALIVVSLLRMRTNRWVRLLGLAGLALIVVTTLSFGVAGRSVSWSWVTDDPRIQVWRLAWQMFLDEPILGQGLGNYKLLYNGEIPLYTYIAHAHNFWLTLAAEAGLIVTVLFTLAIGLICYRGCRALMSLKPAVSHHALLMGYCLAFLGIALFSLLDITYFEARVNAVTWLSLSVIAASPVLSQKINH</sequence>
<feature type="transmembrane region" description="Helical" evidence="5">
    <location>
        <begin position="245"/>
        <end position="264"/>
    </location>
</feature>
<comment type="caution">
    <text evidence="7">The sequence shown here is derived from an EMBL/GenBank/DDBJ whole genome shotgun (WGS) entry which is preliminary data.</text>
</comment>
<dbReference type="EMBL" id="JTHE02000003">
    <property type="protein sequence ID" value="NEV66159.1"/>
    <property type="molecule type" value="Genomic_DNA"/>
</dbReference>
<reference evidence="7" key="1">
    <citation type="submission" date="2014-11" db="EMBL/GenBank/DDBJ databases">
        <authorList>
            <person name="Malar M.C."/>
            <person name="Sen D."/>
            <person name="Tripathy S."/>
        </authorList>
    </citation>
    <scope>NUCLEOTIDE SEQUENCE</scope>
    <source>
        <strain evidence="7">BDU141951</strain>
    </source>
</reference>
<keyword evidence="2 5" id="KW-0812">Transmembrane</keyword>
<dbReference type="PANTHER" id="PTHR37422">
    <property type="entry name" value="TEICHURONIC ACID BIOSYNTHESIS PROTEIN TUAE"/>
    <property type="match status" value="1"/>
</dbReference>
<evidence type="ECO:0000256" key="1">
    <source>
        <dbReference type="ARBA" id="ARBA00004141"/>
    </source>
</evidence>
<dbReference type="InterPro" id="IPR007016">
    <property type="entry name" value="O-antigen_ligase-rel_domated"/>
</dbReference>
<comment type="subcellular location">
    <subcellularLocation>
        <location evidence="1">Membrane</location>
        <topology evidence="1">Multi-pass membrane protein</topology>
    </subcellularLocation>
</comment>
<dbReference type="PANTHER" id="PTHR37422:SF13">
    <property type="entry name" value="LIPOPOLYSACCHARIDE BIOSYNTHESIS PROTEIN PA4999-RELATED"/>
    <property type="match status" value="1"/>
</dbReference>
<keyword evidence="4 5" id="KW-0472">Membrane</keyword>
<feature type="transmembrane region" description="Helical" evidence="5">
    <location>
        <begin position="223"/>
        <end position="238"/>
    </location>
</feature>
<feature type="transmembrane region" description="Helical" evidence="5">
    <location>
        <begin position="109"/>
        <end position="130"/>
    </location>
</feature>
<reference evidence="7" key="3">
    <citation type="submission" date="2020-02" db="EMBL/GenBank/DDBJ databases">
        <authorList>
            <person name="Sarangi A.N."/>
            <person name="Ghosh S."/>
            <person name="Mukherjee M."/>
            <person name="Tripathy S."/>
        </authorList>
    </citation>
    <scope>NUCLEOTIDE SEQUENCE</scope>
    <source>
        <strain evidence="7">BDU141951</strain>
    </source>
</reference>
<dbReference type="GO" id="GO:0016874">
    <property type="term" value="F:ligase activity"/>
    <property type="evidence" value="ECO:0007669"/>
    <property type="project" value="UniProtKB-KW"/>
</dbReference>
<evidence type="ECO:0000259" key="6">
    <source>
        <dbReference type="Pfam" id="PF04932"/>
    </source>
</evidence>
<protein>
    <submittedName>
        <fullName evidence="7">O-antigen ligase family protein</fullName>
    </submittedName>
</protein>
<feature type="transmembrane region" description="Helical" evidence="5">
    <location>
        <begin position="197"/>
        <end position="217"/>
    </location>
</feature>
<feature type="transmembrane region" description="Helical" evidence="5">
    <location>
        <begin position="168"/>
        <end position="185"/>
    </location>
</feature>
<feature type="transmembrane region" description="Helical" evidence="5">
    <location>
        <begin position="45"/>
        <end position="64"/>
    </location>
</feature>
<feature type="transmembrane region" description="Helical" evidence="5">
    <location>
        <begin position="76"/>
        <end position="97"/>
    </location>
</feature>
<dbReference type="InterPro" id="IPR051533">
    <property type="entry name" value="WaaL-like"/>
</dbReference>
<dbReference type="Pfam" id="PF04932">
    <property type="entry name" value="Wzy_C"/>
    <property type="match status" value="1"/>
</dbReference>
<organism evidence="7">
    <name type="scientific">Lyngbya confervoides BDU141951</name>
    <dbReference type="NCBI Taxonomy" id="1574623"/>
    <lineage>
        <taxon>Bacteria</taxon>
        <taxon>Bacillati</taxon>
        <taxon>Cyanobacteriota</taxon>
        <taxon>Cyanophyceae</taxon>
        <taxon>Oscillatoriophycideae</taxon>
        <taxon>Oscillatoriales</taxon>
        <taxon>Microcoleaceae</taxon>
        <taxon>Lyngbya</taxon>
    </lineage>
</organism>
<dbReference type="AlphaFoldDB" id="A0A8T6QL11"/>
<name>A0A8T6QL11_9CYAN</name>